<name>A0A2K1DYK1_9FLAO</name>
<dbReference type="EMBL" id="POWF01000004">
    <property type="protein sequence ID" value="PNQ73090.1"/>
    <property type="molecule type" value="Genomic_DNA"/>
</dbReference>
<dbReference type="Pfam" id="PF08907">
    <property type="entry name" value="DUF1853"/>
    <property type="match status" value="1"/>
</dbReference>
<evidence type="ECO:0000313" key="1">
    <source>
        <dbReference type="EMBL" id="PNQ73090.1"/>
    </source>
</evidence>
<keyword evidence="2" id="KW-1185">Reference proteome</keyword>
<dbReference type="AlphaFoldDB" id="A0A2K1DYK1"/>
<organism evidence="1 2">
    <name type="scientific">Hanstruepera neustonica</name>
    <dbReference type="NCBI Taxonomy" id="1445657"/>
    <lineage>
        <taxon>Bacteria</taxon>
        <taxon>Pseudomonadati</taxon>
        <taxon>Bacteroidota</taxon>
        <taxon>Flavobacteriia</taxon>
        <taxon>Flavobacteriales</taxon>
        <taxon>Flavobacteriaceae</taxon>
        <taxon>Hanstruepera</taxon>
    </lineage>
</organism>
<comment type="caution">
    <text evidence="1">The sequence shown here is derived from an EMBL/GenBank/DDBJ whole genome shotgun (WGS) entry which is preliminary data.</text>
</comment>
<evidence type="ECO:0000313" key="2">
    <source>
        <dbReference type="Proteomes" id="UP000236641"/>
    </source>
</evidence>
<dbReference type="Proteomes" id="UP000236641">
    <property type="component" value="Unassembled WGS sequence"/>
</dbReference>
<gene>
    <name evidence="1" type="ORF">C1T31_08860</name>
</gene>
<reference evidence="1 2" key="1">
    <citation type="submission" date="2018-01" db="EMBL/GenBank/DDBJ databases">
        <title>The draft genome of Hanstruepera neustonica JCM19743.</title>
        <authorList>
            <person name="He R.-H."/>
            <person name="Du Z.-J."/>
        </authorList>
    </citation>
    <scope>NUCLEOTIDE SEQUENCE [LARGE SCALE GENOMIC DNA]</scope>
    <source>
        <strain evidence="1 2">JCM19743</strain>
    </source>
</reference>
<accession>A0A2K1DYK1</accession>
<dbReference type="InterPro" id="IPR015003">
    <property type="entry name" value="DUF1853"/>
</dbReference>
<dbReference type="OrthoDB" id="1466769at2"/>
<proteinExistence type="predicted"/>
<sequence>MVSLIHSMDTLTSQQQQLQLQYQGFIQTQPLWFGQLNNNLQQFGLMALQDSVPLHPQDAPKRLGNRVEYFVFQSLAQQAHIKILETNLQIQQDKQTLGELDALLLVNNQPIHLEIIYKFYVYDPLVGTTDLEHWIGPNRKDSLVYKLDKLRNKQLPLLQAPETQPYLERHRLDSASIKQEVLFLAQLFVPRATATAVPFEQLNAKAVMGTYVRLPDLETYTTCSLYIPNKLDWLVLAHNTVSWQPYTLIKSQLEALLQTKRAPLIWMRHPDGQLERLFVVWW</sequence>
<protein>
    <submittedName>
        <fullName evidence="1">DUF1853 domain-containing protein</fullName>
    </submittedName>
</protein>